<protein>
    <submittedName>
        <fullName evidence="3">Nucleotidyl transferase</fullName>
    </submittedName>
</protein>
<dbReference type="InterPro" id="IPR043519">
    <property type="entry name" value="NT_sf"/>
</dbReference>
<dbReference type="Gene3D" id="3.30.460.10">
    <property type="entry name" value="Beta Polymerase, domain 2"/>
    <property type="match status" value="1"/>
</dbReference>
<dbReference type="GO" id="GO:0016779">
    <property type="term" value="F:nucleotidyltransferase activity"/>
    <property type="evidence" value="ECO:0007669"/>
    <property type="project" value="InterPro"/>
</dbReference>
<dbReference type="RefSeq" id="WP_096378400.1">
    <property type="nucleotide sequence ID" value="NZ_AP014940.1"/>
</dbReference>
<accession>A0AAU9AJT1</accession>
<keyword evidence="3" id="KW-0808">Transferase</keyword>
<organism evidence="3 4">
    <name type="scientific">Lysobacter enzymogenes</name>
    <dbReference type="NCBI Taxonomy" id="69"/>
    <lineage>
        <taxon>Bacteria</taxon>
        <taxon>Pseudomonadati</taxon>
        <taxon>Pseudomonadota</taxon>
        <taxon>Gammaproteobacteria</taxon>
        <taxon>Lysobacterales</taxon>
        <taxon>Lysobacteraceae</taxon>
        <taxon>Lysobacter</taxon>
    </lineage>
</organism>
<dbReference type="Gene3D" id="1.20.120.330">
    <property type="entry name" value="Nucleotidyltransferases domain 2"/>
    <property type="match status" value="1"/>
</dbReference>
<dbReference type="Pfam" id="PF07827">
    <property type="entry name" value="KNTase_C"/>
    <property type="match status" value="1"/>
</dbReference>
<dbReference type="Proteomes" id="UP000218824">
    <property type="component" value="Chromosome"/>
</dbReference>
<proteinExistence type="predicted"/>
<name>A0AAU9AJT1_LYSEN</name>
<dbReference type="AlphaFoldDB" id="A0AAU9AJT1"/>
<dbReference type="KEGG" id="lem:LEN_2521"/>
<feature type="domain" description="Kanamycin nucleotidyltransferase C-terminal" evidence="2">
    <location>
        <begin position="136"/>
        <end position="253"/>
    </location>
</feature>
<dbReference type="InterPro" id="IPR012481">
    <property type="entry name" value="KNTase_C"/>
</dbReference>
<evidence type="ECO:0000313" key="3">
    <source>
        <dbReference type="EMBL" id="BAV98008.1"/>
    </source>
</evidence>
<reference evidence="3 4" key="1">
    <citation type="journal article" date="2017" name="DNA Res.">
        <title>Complete genome sequence and expression profile of the commercial lytic enzyme producer Lysobacter enzymogenes M497-1.</title>
        <authorList>
            <person name="Takami H."/>
            <person name="Toyoda A."/>
            <person name="Uchiyama I."/>
            <person name="Itoh T."/>
            <person name="Takaki Y."/>
            <person name="Arai W."/>
            <person name="Nishi S."/>
            <person name="Kawai M."/>
            <person name="Shinya K."/>
            <person name="Ikeda H."/>
        </authorList>
    </citation>
    <scope>NUCLEOTIDE SEQUENCE [LARGE SCALE GENOMIC DNA]</scope>
    <source>
        <strain evidence="3 4">M497-1</strain>
    </source>
</reference>
<dbReference type="EMBL" id="AP014940">
    <property type="protein sequence ID" value="BAV98008.1"/>
    <property type="molecule type" value="Genomic_DNA"/>
</dbReference>
<dbReference type="SUPFAM" id="SSF81301">
    <property type="entry name" value="Nucleotidyltransferase"/>
    <property type="match status" value="1"/>
</dbReference>
<sequence length="276" mass="30405">MEYELPIGRLDDVFSGPRAVSADERNALYALIIESMRERFGEHLQHLVLYGSTARGEARPYSDIDLWGVIDDEVYGAKFQKPVEWVYGPGKALVYLLSRSAAEALAREVDESWPISRGKFVYSHVVWASPGNENLLARLREVATHPDPDMVERAMARIVSGTLYELIGKLRNRSAPHAMIAGTFAMHLALVTGLAARYPYATFGTVLEEAARLPAPDGAKELYALVIKGDLSDLALVNEVVERAWAGLASWQAGATFTAALQLRVLPSFEPAEEFA</sequence>
<dbReference type="SUPFAM" id="SSF81593">
    <property type="entry name" value="Nucleotidyltransferase substrate binding subunit/domain"/>
    <property type="match status" value="1"/>
</dbReference>
<evidence type="ECO:0000259" key="2">
    <source>
        <dbReference type="Pfam" id="PF07827"/>
    </source>
</evidence>
<dbReference type="InterPro" id="IPR002934">
    <property type="entry name" value="Polymerase_NTP_transf_dom"/>
</dbReference>
<dbReference type="CDD" id="cd05403">
    <property type="entry name" value="NT_KNTase_like"/>
    <property type="match status" value="1"/>
</dbReference>
<dbReference type="GeneID" id="83064370"/>
<evidence type="ECO:0000313" key="4">
    <source>
        <dbReference type="Proteomes" id="UP000218824"/>
    </source>
</evidence>
<dbReference type="GO" id="GO:0046677">
    <property type="term" value="P:response to antibiotic"/>
    <property type="evidence" value="ECO:0007669"/>
    <property type="project" value="InterPro"/>
</dbReference>
<evidence type="ECO:0000259" key="1">
    <source>
        <dbReference type="Pfam" id="PF01909"/>
    </source>
</evidence>
<dbReference type="Pfam" id="PF01909">
    <property type="entry name" value="NTP_transf_2"/>
    <property type="match status" value="1"/>
</dbReference>
<feature type="domain" description="Polymerase nucleotidyl transferase" evidence="1">
    <location>
        <begin position="32"/>
        <end position="75"/>
    </location>
</feature>
<gene>
    <name evidence="3" type="ORF">LEN_2521</name>
</gene>